<dbReference type="RefSeq" id="XP_002910708.1">
    <property type="nucleotide sequence ID" value="XM_002910662.1"/>
</dbReference>
<dbReference type="Pfam" id="PF18271">
    <property type="entry name" value="GH131_N"/>
    <property type="match status" value="1"/>
</dbReference>
<dbReference type="AlphaFoldDB" id="D6RP27"/>
<evidence type="ECO:0000313" key="4">
    <source>
        <dbReference type="Proteomes" id="UP000001861"/>
    </source>
</evidence>
<feature type="signal peptide" evidence="1">
    <location>
        <begin position="1"/>
        <end position="18"/>
    </location>
</feature>
<dbReference type="OrthoDB" id="5283326at2759"/>
<accession>D6RP27</accession>
<sequence length="318" mass="35722">MILSSLLWLCCYLGLVNGKVLWDGRAPRNYTSFHLDASVDPYLTVVKGPRAASIYTRLLGREVTPTPLWNDRLFPEVPYPAVSTEQTLLVLIGNSSVFTPGSSGRPQTGFRRTELIAQVNGSNIDLIPIIGKGRVAFHFSVLMDEWHKLDMIHEHQLVFVEPSDGSHVFTLQVGSPFTNPTGPLPAPRADWLKILNHNLDVLFETEFTDETWHNFAVIVDWEKRTLQVWYSQNENNLVWVTPVLPNKTVKRGTAGRGDFHFGILKLPLVNVADPPEVRDDVVHYGIQPPTTHGIMYSGVFIEDLEDGLSVGNKFIQEV</sequence>
<dbReference type="InParanoid" id="D6RP27"/>
<protein>
    <recommendedName>
        <fullName evidence="2">Glycoside hydrolase 131 catalytic N-terminal domain-containing protein</fullName>
    </recommendedName>
</protein>
<dbReference type="PDB" id="9K7M">
    <property type="method" value="X-ray"/>
    <property type="resolution" value="1.45 A"/>
    <property type="chains" value="A/B=18-318"/>
</dbReference>
<dbReference type="VEuPathDB" id="FungiDB:CC1G_15039"/>
<evidence type="ECO:0007829" key="5">
    <source>
        <dbReference type="PDB" id="9K7M"/>
    </source>
</evidence>
<dbReference type="STRING" id="240176.D6RP27"/>
<evidence type="ECO:0000256" key="1">
    <source>
        <dbReference type="SAM" id="SignalP"/>
    </source>
</evidence>
<dbReference type="Gene3D" id="2.60.120.1160">
    <property type="match status" value="1"/>
</dbReference>
<dbReference type="PANTHER" id="PTHR34612">
    <property type="entry name" value="GH131_N DOMAIN-CONTAINING PROTEIN"/>
    <property type="match status" value="1"/>
</dbReference>
<dbReference type="eggNOG" id="ENOG502SKJS">
    <property type="taxonomic scope" value="Eukaryota"/>
</dbReference>
<keyword evidence="4" id="KW-1185">Reference proteome</keyword>
<dbReference type="InterPro" id="IPR041524">
    <property type="entry name" value="GH131_N"/>
</dbReference>
<dbReference type="PDB" id="9K7O">
    <property type="method" value="X-ray"/>
    <property type="resolution" value="1.90 A"/>
    <property type="chains" value="A/B=18-318"/>
</dbReference>
<organism evidence="3 4">
    <name type="scientific">Coprinopsis cinerea (strain Okayama-7 / 130 / ATCC MYA-4618 / FGSC 9003)</name>
    <name type="common">Inky cap fungus</name>
    <name type="synonym">Hormographiella aspergillata</name>
    <dbReference type="NCBI Taxonomy" id="240176"/>
    <lineage>
        <taxon>Eukaryota</taxon>
        <taxon>Fungi</taxon>
        <taxon>Dikarya</taxon>
        <taxon>Basidiomycota</taxon>
        <taxon>Agaricomycotina</taxon>
        <taxon>Agaricomycetes</taxon>
        <taxon>Agaricomycetidae</taxon>
        <taxon>Agaricales</taxon>
        <taxon>Agaricineae</taxon>
        <taxon>Psathyrellaceae</taxon>
        <taxon>Coprinopsis</taxon>
    </lineage>
</organism>
<feature type="chain" id="PRO_5003087866" description="Glycoside hydrolase 131 catalytic N-terminal domain-containing protein" evidence="1">
    <location>
        <begin position="19"/>
        <end position="318"/>
    </location>
</feature>
<dbReference type="KEGG" id="cci:CC1G_15039"/>
<dbReference type="OMA" id="FKVRDHA"/>
<evidence type="ECO:0007829" key="6">
    <source>
        <dbReference type="PDB" id="9K7O"/>
    </source>
</evidence>
<gene>
    <name evidence="3" type="ORF">CC1G_15039</name>
</gene>
<comment type="caution">
    <text evidence="3">The sequence shown here is derived from an EMBL/GenBank/DDBJ whole genome shotgun (WGS) entry which is preliminary data.</text>
</comment>
<keyword evidence="5 6" id="KW-0002">3D-structure</keyword>
<dbReference type="GeneID" id="9379961"/>
<dbReference type="Proteomes" id="UP000001861">
    <property type="component" value="Unassembled WGS sequence"/>
</dbReference>
<dbReference type="SMR" id="D6RP27"/>
<reference evidence="5 6" key="2">
    <citation type="journal article" date="2025" name="J. Appl. Glycosci.">
        <title>Crystal structure of CcGH131B, a protein belonging to glycoside hydrolase family 131 from the basidiomycete Coprinopsis cinerea.</title>
        <authorList>
            <person name="Shiojima Y."/>
            <person name="Sano R."/>
            <person name="Kozono T."/>
            <person name="Nishikawa A."/>
            <person name="Kojima Y."/>
            <person name="Yoshida M."/>
            <person name="Sunagawa N."/>
            <person name="Igarashi K."/>
            <person name="Tonozuka T."/>
        </authorList>
    </citation>
    <scope>X-RAY CRYSTALLOGRAPHY (1.45 ANGSTROMS) OF 18-318</scope>
</reference>
<reference evidence="3 4" key="1">
    <citation type="journal article" date="2010" name="Proc. Natl. Acad. Sci. U.S.A.">
        <title>Insights into evolution of multicellular fungi from the assembled chromosomes of the mushroom Coprinopsis cinerea (Coprinus cinereus).</title>
        <authorList>
            <person name="Stajich J.E."/>
            <person name="Wilke S.K."/>
            <person name="Ahren D."/>
            <person name="Au C.H."/>
            <person name="Birren B.W."/>
            <person name="Borodovsky M."/>
            <person name="Burns C."/>
            <person name="Canback B."/>
            <person name="Casselton L.A."/>
            <person name="Cheng C.K."/>
            <person name="Deng J."/>
            <person name="Dietrich F.S."/>
            <person name="Fargo D.C."/>
            <person name="Farman M.L."/>
            <person name="Gathman A.C."/>
            <person name="Goldberg J."/>
            <person name="Guigo R."/>
            <person name="Hoegger P.J."/>
            <person name="Hooker J.B."/>
            <person name="Huggins A."/>
            <person name="James T.Y."/>
            <person name="Kamada T."/>
            <person name="Kilaru S."/>
            <person name="Kodira C."/>
            <person name="Kues U."/>
            <person name="Kupfer D."/>
            <person name="Kwan H.S."/>
            <person name="Lomsadze A."/>
            <person name="Li W."/>
            <person name="Lilly W.W."/>
            <person name="Ma L.J."/>
            <person name="Mackey A.J."/>
            <person name="Manning G."/>
            <person name="Martin F."/>
            <person name="Muraguchi H."/>
            <person name="Natvig D.O."/>
            <person name="Palmerini H."/>
            <person name="Ramesh M.A."/>
            <person name="Rehmeyer C.J."/>
            <person name="Roe B.A."/>
            <person name="Shenoy N."/>
            <person name="Stanke M."/>
            <person name="Ter-Hovhannisyan V."/>
            <person name="Tunlid A."/>
            <person name="Velagapudi R."/>
            <person name="Vision T.J."/>
            <person name="Zeng Q."/>
            <person name="Zolan M.E."/>
            <person name="Pukkila P.J."/>
        </authorList>
    </citation>
    <scope>NUCLEOTIDE SEQUENCE [LARGE SCALE GENOMIC DNA]</scope>
    <source>
        <strain evidence="4">Okayama-7 / 130 / ATCC MYA-4618 / FGSC 9003</strain>
    </source>
</reference>
<evidence type="ECO:0000313" key="3">
    <source>
        <dbReference type="EMBL" id="EFI27214.1"/>
    </source>
</evidence>
<evidence type="ECO:0000259" key="2">
    <source>
        <dbReference type="Pfam" id="PF18271"/>
    </source>
</evidence>
<keyword evidence="1" id="KW-0732">Signal</keyword>
<proteinExistence type="evidence at protein level"/>
<dbReference type="EMBL" id="AACS02000008">
    <property type="protein sequence ID" value="EFI27214.1"/>
    <property type="molecule type" value="Genomic_DNA"/>
</dbReference>
<feature type="domain" description="Glycoside hydrolase 131 catalytic N-terminal" evidence="2">
    <location>
        <begin position="20"/>
        <end position="307"/>
    </location>
</feature>
<name>D6RP27_COPC7</name>
<dbReference type="HOGENOM" id="CLU_063723_1_0_1"/>
<dbReference type="PANTHER" id="PTHR34612:SF2">
    <property type="entry name" value="GLYCOSIDE HYDROLASE 131 CATALYTIC N-TERMINAL DOMAIN-CONTAINING PROTEIN"/>
    <property type="match status" value="1"/>
</dbReference>